<evidence type="ECO:0000313" key="2">
    <source>
        <dbReference type="Proteomes" id="UP001501638"/>
    </source>
</evidence>
<sequence>MFPVPGATVALGSSSMVIIADPGDHPEVSGVWNDQEFRLVGPVPAPVASRLMEPMPFTTVGTPPQPLMRLFVRFDGGCLYLGAGRIPMCEVSEGVLVRCHLRISPPLSREVLDRVRPPVTPPPPPVPGWLGDVRANPGRALERFLTAWYPVASTREPTADIPGSLPRALAGFYRLAAQRPAILGSHNRIRLLGDLRPDGSAERLVFGVECQGGWTWSIPCGPGAADTDPTVWFDDGHLVPEQETLSGFLLQFALEEAAIGAPYRTSCHDWLCR</sequence>
<proteinExistence type="predicted"/>
<evidence type="ECO:0000313" key="1">
    <source>
        <dbReference type="EMBL" id="GAA2447755.1"/>
    </source>
</evidence>
<organism evidence="1 2">
    <name type="scientific">Streptomyces macrosporus</name>
    <dbReference type="NCBI Taxonomy" id="44032"/>
    <lineage>
        <taxon>Bacteria</taxon>
        <taxon>Bacillati</taxon>
        <taxon>Actinomycetota</taxon>
        <taxon>Actinomycetes</taxon>
        <taxon>Kitasatosporales</taxon>
        <taxon>Streptomycetaceae</taxon>
        <taxon>Streptomyces</taxon>
    </lineage>
</organism>
<dbReference type="EMBL" id="BAAASZ010000025">
    <property type="protein sequence ID" value="GAA2447755.1"/>
    <property type="molecule type" value="Genomic_DNA"/>
</dbReference>
<reference evidence="2" key="1">
    <citation type="journal article" date="2019" name="Int. J. Syst. Evol. Microbiol.">
        <title>The Global Catalogue of Microorganisms (GCM) 10K type strain sequencing project: providing services to taxonomists for standard genome sequencing and annotation.</title>
        <authorList>
            <consortium name="The Broad Institute Genomics Platform"/>
            <consortium name="The Broad Institute Genome Sequencing Center for Infectious Disease"/>
            <person name="Wu L."/>
            <person name="Ma J."/>
        </authorList>
    </citation>
    <scope>NUCLEOTIDE SEQUENCE [LARGE SCALE GENOMIC DNA]</scope>
    <source>
        <strain evidence="2">JCM 6305</strain>
    </source>
</reference>
<keyword evidence="2" id="KW-1185">Reference proteome</keyword>
<comment type="caution">
    <text evidence="1">The sequence shown here is derived from an EMBL/GenBank/DDBJ whole genome shotgun (WGS) entry which is preliminary data.</text>
</comment>
<gene>
    <name evidence="1" type="ORF">GCM10010405_33960</name>
</gene>
<dbReference type="Proteomes" id="UP001501638">
    <property type="component" value="Unassembled WGS sequence"/>
</dbReference>
<protein>
    <submittedName>
        <fullName evidence="1">Uncharacterized protein</fullName>
    </submittedName>
</protein>
<accession>A0ABP5XAV0</accession>
<name>A0ABP5XAV0_9ACTN</name>